<dbReference type="InterPro" id="IPR036249">
    <property type="entry name" value="Thioredoxin-like_sf"/>
</dbReference>
<protein>
    <submittedName>
        <fullName evidence="5">Thioredoxin family protein</fullName>
    </submittedName>
</protein>
<dbReference type="Pfam" id="PF13899">
    <property type="entry name" value="Thioredoxin_7"/>
    <property type="match status" value="1"/>
</dbReference>
<organism evidence="5 6">
    <name type="scientific">Chitinophaga oryzae</name>
    <dbReference type="NCBI Taxonomy" id="2725414"/>
    <lineage>
        <taxon>Bacteria</taxon>
        <taxon>Pseudomonadati</taxon>
        <taxon>Bacteroidota</taxon>
        <taxon>Chitinophagia</taxon>
        <taxon>Chitinophagales</taxon>
        <taxon>Chitinophagaceae</taxon>
        <taxon>Chitinophaga</taxon>
    </lineage>
</organism>
<keyword evidence="2" id="KW-0676">Redox-active center</keyword>
<dbReference type="InterPro" id="IPR051099">
    <property type="entry name" value="AGR/TXD"/>
</dbReference>
<evidence type="ECO:0000256" key="3">
    <source>
        <dbReference type="SAM" id="SignalP"/>
    </source>
</evidence>
<dbReference type="InterPro" id="IPR013766">
    <property type="entry name" value="Thioredoxin_domain"/>
</dbReference>
<dbReference type="AlphaFoldDB" id="A0AAE7D6S2"/>
<name>A0AAE7D6S2_9BACT</name>
<dbReference type="CDD" id="cd02947">
    <property type="entry name" value="TRX_family"/>
    <property type="match status" value="1"/>
</dbReference>
<dbReference type="PANTHER" id="PTHR15337:SF11">
    <property type="entry name" value="THIOREDOXIN DOMAIN-CONTAINING PROTEIN"/>
    <property type="match status" value="1"/>
</dbReference>
<feature type="chain" id="PRO_5042163229" evidence="3">
    <location>
        <begin position="20"/>
        <end position="412"/>
    </location>
</feature>
<evidence type="ECO:0000256" key="1">
    <source>
        <dbReference type="ARBA" id="ARBA00022729"/>
    </source>
</evidence>
<dbReference type="Proteomes" id="UP000502421">
    <property type="component" value="Chromosome"/>
</dbReference>
<evidence type="ECO:0000259" key="4">
    <source>
        <dbReference type="PROSITE" id="PS51352"/>
    </source>
</evidence>
<dbReference type="KEGG" id="coy:HF329_09140"/>
<dbReference type="PANTHER" id="PTHR15337">
    <property type="entry name" value="ANTERIOR GRADIENT PROTEIN-RELATED"/>
    <property type="match status" value="1"/>
</dbReference>
<gene>
    <name evidence="5" type="ORF">HF329_09140</name>
</gene>
<dbReference type="EMBL" id="CP051205">
    <property type="protein sequence ID" value="QJB31456.1"/>
    <property type="molecule type" value="Genomic_DNA"/>
</dbReference>
<proteinExistence type="predicted"/>
<dbReference type="SUPFAM" id="SSF52833">
    <property type="entry name" value="Thioredoxin-like"/>
    <property type="match status" value="1"/>
</dbReference>
<keyword evidence="1 3" id="KW-0732">Signal</keyword>
<feature type="domain" description="Thioredoxin" evidence="4">
    <location>
        <begin position="11"/>
        <end position="135"/>
    </location>
</feature>
<evidence type="ECO:0000256" key="2">
    <source>
        <dbReference type="ARBA" id="ARBA00023284"/>
    </source>
</evidence>
<feature type="signal peptide" evidence="3">
    <location>
        <begin position="1"/>
        <end position="19"/>
    </location>
</feature>
<dbReference type="PROSITE" id="PS51352">
    <property type="entry name" value="THIOREDOXIN_2"/>
    <property type="match status" value="1"/>
</dbReference>
<dbReference type="RefSeq" id="WP_168803715.1">
    <property type="nucleotide sequence ID" value="NZ_CP051205.1"/>
</dbReference>
<reference evidence="6" key="1">
    <citation type="submission" date="2020-04" db="EMBL/GenBank/DDBJ databases">
        <authorList>
            <person name="Kittiwongwattana C."/>
        </authorList>
    </citation>
    <scope>NUCLEOTIDE SEQUENCE [LARGE SCALE GENOMIC DNA]</scope>
    <source>
        <strain evidence="6">1310</strain>
    </source>
</reference>
<evidence type="ECO:0000313" key="5">
    <source>
        <dbReference type="EMBL" id="QJB31456.1"/>
    </source>
</evidence>
<evidence type="ECO:0000313" key="6">
    <source>
        <dbReference type="Proteomes" id="UP000502421"/>
    </source>
</evidence>
<sequence>MKKLISFCSLILVCSAASAQTGIAFFKGSWKELLEEARLQHRMIFVDVYTEWCGPCKYMDREVFTDPGVARKYADQFIAYKLDAEKGEGVTLARKYNVGAYPTFLFLDSDGYLVHKAVGEREKTPFTQLADVAVQAGADRNNPGNLEKMFNEGNREPGFLRNYLSRLAAADLDNSEVLDAYFAAIPAQVLNNDSTLLFLARQVNGTRSATLMYLMDHYHLLSDASKAQVTGRLFEKLVRKGAGTAFTDRRLVEYNALLAFGKQLYGLNAGQYKFLNRLDLLYSTLVRDYSLLKKAGYTMTEKAFSVSIDSIRREDKRRYDKIMQPFLSGEQDSTKMPGFAEERKIVAQIYSREISDQLYTAAHAFAQLPASEKQALADALQWARRCNELMPEIKGLADLIQELEKKKDNKRQ</sequence>
<dbReference type="PROSITE" id="PS00194">
    <property type="entry name" value="THIOREDOXIN_1"/>
    <property type="match status" value="1"/>
</dbReference>
<accession>A0AAE7D6S2</accession>
<dbReference type="InterPro" id="IPR017937">
    <property type="entry name" value="Thioredoxin_CS"/>
</dbReference>
<dbReference type="Gene3D" id="3.40.30.10">
    <property type="entry name" value="Glutaredoxin"/>
    <property type="match status" value="1"/>
</dbReference>